<sequence length="142" mass="14861">MTGPRVGDVHVVRRRISASMIRAFGELTADLAAHHVSPAVERPVAHGAYLLAALSMLGGRSALGHRITVELMAPAYAGDVVETRIEITDVQSGGQLGVLLNADFTLRNQHGDLLGRGTVGCSLPPDPVHRPEATVQGATVGD</sequence>
<gene>
    <name evidence="1" type="ORF">G6045_00190</name>
</gene>
<evidence type="ECO:0000313" key="2">
    <source>
        <dbReference type="Proteomes" id="UP000481109"/>
    </source>
</evidence>
<dbReference type="SUPFAM" id="SSF54637">
    <property type="entry name" value="Thioesterase/thiol ester dehydrase-isomerase"/>
    <property type="match status" value="1"/>
</dbReference>
<proteinExistence type="predicted"/>
<protein>
    <submittedName>
        <fullName evidence="1">MaoC family dehydratase</fullName>
    </submittedName>
</protein>
<accession>A0A6G4X9C1</accession>
<reference evidence="1 2" key="1">
    <citation type="submission" date="2020-02" db="EMBL/GenBank/DDBJ databases">
        <title>Whole-genome analyses of novel actinobacteria.</title>
        <authorList>
            <person name="Sahin N."/>
            <person name="Tokatli A."/>
        </authorList>
    </citation>
    <scope>NUCLEOTIDE SEQUENCE [LARGE SCALE GENOMIC DNA]</scope>
    <source>
        <strain evidence="1 2">YC504</strain>
    </source>
</reference>
<comment type="caution">
    <text evidence="1">The sequence shown here is derived from an EMBL/GenBank/DDBJ whole genome shotgun (WGS) entry which is preliminary data.</text>
</comment>
<keyword evidence="2" id="KW-1185">Reference proteome</keyword>
<evidence type="ECO:0000313" key="1">
    <source>
        <dbReference type="EMBL" id="NGO74115.1"/>
    </source>
</evidence>
<dbReference type="Gene3D" id="3.10.129.10">
    <property type="entry name" value="Hotdog Thioesterase"/>
    <property type="match status" value="1"/>
</dbReference>
<organism evidence="1 2">
    <name type="scientific">Streptomyces mesophilus</name>
    <dbReference type="NCBI Taxonomy" id="1775132"/>
    <lineage>
        <taxon>Bacteria</taxon>
        <taxon>Bacillati</taxon>
        <taxon>Actinomycetota</taxon>
        <taxon>Actinomycetes</taxon>
        <taxon>Kitasatosporales</taxon>
        <taxon>Streptomycetaceae</taxon>
        <taxon>Streptomyces</taxon>
    </lineage>
</organism>
<dbReference type="CDD" id="cd03441">
    <property type="entry name" value="R_hydratase_like"/>
    <property type="match status" value="1"/>
</dbReference>
<name>A0A6G4X9C1_9ACTN</name>
<dbReference type="EMBL" id="JAAKZW010000001">
    <property type="protein sequence ID" value="NGO74115.1"/>
    <property type="molecule type" value="Genomic_DNA"/>
</dbReference>
<dbReference type="AlphaFoldDB" id="A0A6G4X9C1"/>
<dbReference type="InterPro" id="IPR029069">
    <property type="entry name" value="HotDog_dom_sf"/>
</dbReference>
<dbReference type="Proteomes" id="UP000481109">
    <property type="component" value="Unassembled WGS sequence"/>
</dbReference>
<dbReference type="RefSeq" id="WP_165329638.1">
    <property type="nucleotide sequence ID" value="NZ_JAAKZW010000001.1"/>
</dbReference>